<dbReference type="PANTHER" id="PTHR11871">
    <property type="entry name" value="PROTEIN PHOSPHATASE PP2A REGULATORY SUBUNIT B"/>
    <property type="match status" value="1"/>
</dbReference>
<dbReference type="KEGG" id="mpp:MICPUCDRAFT_30440"/>
<comment type="function">
    <text evidence="4">The B regulatory subunit may modulate substrate selectivity and catalytic activity, and may also direct the localization of the catalytic enzyme to a particular subcellular compartment.</text>
</comment>
<name>C1N9P7_MICPC</name>
<dbReference type="OrthoDB" id="6274823at2759"/>
<dbReference type="STRING" id="564608.C1N9P7"/>
<keyword evidence="3 5" id="KW-0677">Repeat</keyword>
<proteinExistence type="inferred from homology"/>
<keyword evidence="8" id="KW-1185">Reference proteome</keyword>
<evidence type="ECO:0000256" key="6">
    <source>
        <dbReference type="SAM" id="MobiDB-lite"/>
    </source>
</evidence>
<dbReference type="GO" id="GO:0019888">
    <property type="term" value="F:protein phosphatase regulator activity"/>
    <property type="evidence" value="ECO:0007669"/>
    <property type="project" value="InterPro"/>
</dbReference>
<gene>
    <name evidence="7" type="ORF">MICPUCDRAFT_30440</name>
</gene>
<dbReference type="Gene3D" id="2.130.10.10">
    <property type="entry name" value="YVTN repeat-like/Quinoprotein amine dehydrogenase"/>
    <property type="match status" value="3"/>
</dbReference>
<dbReference type="InterPro" id="IPR018067">
    <property type="entry name" value="PP2A_PR55_CS"/>
</dbReference>
<evidence type="ECO:0000313" key="7">
    <source>
        <dbReference type="EMBL" id="EEH51105.1"/>
    </source>
</evidence>
<dbReference type="eggNOG" id="KOG1354">
    <property type="taxonomic scope" value="Eukaryota"/>
</dbReference>
<keyword evidence="2 5" id="KW-0853">WD repeat</keyword>
<accession>C1N9P7</accession>
<dbReference type="Proteomes" id="UP000001876">
    <property type="component" value="Unassembled WGS sequence"/>
</dbReference>
<dbReference type="SUPFAM" id="SSF50978">
    <property type="entry name" value="WD40 repeat-like"/>
    <property type="match status" value="1"/>
</dbReference>
<dbReference type="GO" id="GO:0000159">
    <property type="term" value="C:protein phosphatase type 2A complex"/>
    <property type="evidence" value="ECO:0007669"/>
    <property type="project" value="UniProtKB-UniRule"/>
</dbReference>
<sequence>MASAAPEPIAELEWNFSQVFGERTPGEEVQDADVISAVEFDRTGEHLATGDRGGRVVLFERIHPSKAAVEAMRSRAGPDGATPPAPVEYRYLTEFQSHEPEFDYLKSLEIEEKINTLRWCHQARSISHWFLISTNDKTIKLWKVFEKQMQCVADYNLDAHTRDNGRDMSVFGPGKGGGGGSNRASPAAPITPEKCHDAGATTTSPNPKGPNRPSFAGPLKIPSVRAADVVFSARCRRLYSNAHAYHINSLSVNSDCETYISADDLRVNLWHLDRHDASFNIVDIKPGNMEDLTEVITAAEFHPGSCNLFAYSSSKGSIRLADMRSNALCNAHCKLFDEAEPPGARSFFSEIIASISDVKFSRDGRYLLARDYLTLKLWDINMEREPVATFKVHEHLRSKLCDLYESDAIFDKFQCCLSRDGSRLATGSYGNQFRTFDSHSGGTDTLEVTKNPQRLRRLRQQGMAAEGGADGKKAAAAAAAAAAGAGAGVGPGSADFPTKTLHMAWHPREDVLACAASNSLYIFNA</sequence>
<evidence type="ECO:0000256" key="5">
    <source>
        <dbReference type="RuleBase" id="RU331113"/>
    </source>
</evidence>
<dbReference type="InterPro" id="IPR000009">
    <property type="entry name" value="PP2A_PR55"/>
</dbReference>
<dbReference type="EMBL" id="GG663752">
    <property type="protein sequence ID" value="EEH51105.1"/>
    <property type="molecule type" value="Genomic_DNA"/>
</dbReference>
<dbReference type="RefSeq" id="XP_003064771.1">
    <property type="nucleotide sequence ID" value="XM_003064725.1"/>
</dbReference>
<dbReference type="InterPro" id="IPR036322">
    <property type="entry name" value="WD40_repeat_dom_sf"/>
</dbReference>
<evidence type="ECO:0000256" key="1">
    <source>
        <dbReference type="ARBA" id="ARBA00008259"/>
    </source>
</evidence>
<dbReference type="FunFam" id="2.130.10.10:FF:000609">
    <property type="entry name" value="Serine/threonine-protein phosphatase 2A 55 kDa regulatory subunit B"/>
    <property type="match status" value="1"/>
</dbReference>
<evidence type="ECO:0000313" key="8">
    <source>
        <dbReference type="Proteomes" id="UP000001876"/>
    </source>
</evidence>
<dbReference type="AlphaFoldDB" id="C1N9P7"/>
<reference evidence="7 8" key="1">
    <citation type="journal article" date="2009" name="Science">
        <title>Green evolution and dynamic adaptations revealed by genomes of the marine picoeukaryotes Micromonas.</title>
        <authorList>
            <person name="Worden A.Z."/>
            <person name="Lee J.H."/>
            <person name="Mock T."/>
            <person name="Rouze P."/>
            <person name="Simmons M.P."/>
            <person name="Aerts A.L."/>
            <person name="Allen A.E."/>
            <person name="Cuvelier M.L."/>
            <person name="Derelle E."/>
            <person name="Everett M.V."/>
            <person name="Foulon E."/>
            <person name="Grimwood J."/>
            <person name="Gundlach H."/>
            <person name="Henrissat B."/>
            <person name="Napoli C."/>
            <person name="McDonald S.M."/>
            <person name="Parker M.S."/>
            <person name="Rombauts S."/>
            <person name="Salamov A."/>
            <person name="Von Dassow P."/>
            <person name="Badger J.H."/>
            <person name="Coutinho P.M."/>
            <person name="Demir E."/>
            <person name="Dubchak I."/>
            <person name="Gentemann C."/>
            <person name="Eikrem W."/>
            <person name="Gready J.E."/>
            <person name="John U."/>
            <person name="Lanier W."/>
            <person name="Lindquist E.A."/>
            <person name="Lucas S."/>
            <person name="Mayer K.F."/>
            <person name="Moreau H."/>
            <person name="Not F."/>
            <person name="Otillar R."/>
            <person name="Panaud O."/>
            <person name="Pangilinan J."/>
            <person name="Paulsen I."/>
            <person name="Piegu B."/>
            <person name="Poliakov A."/>
            <person name="Robbens S."/>
            <person name="Schmutz J."/>
            <person name="Toulza E."/>
            <person name="Wyss T."/>
            <person name="Zelensky A."/>
            <person name="Zhou K."/>
            <person name="Armbrust E.V."/>
            <person name="Bhattacharya D."/>
            <person name="Goodenough U.W."/>
            <person name="Van de Peer Y."/>
            <person name="Grigoriev I.V."/>
        </authorList>
    </citation>
    <scope>NUCLEOTIDE SEQUENCE [LARGE SCALE GENOMIC DNA]</scope>
    <source>
        <strain evidence="7 8">CCMP1545</strain>
    </source>
</reference>
<feature type="region of interest" description="Disordered" evidence="6">
    <location>
        <begin position="172"/>
        <end position="217"/>
    </location>
</feature>
<dbReference type="OMA" id="NQIKWCR"/>
<evidence type="ECO:0000256" key="2">
    <source>
        <dbReference type="ARBA" id="ARBA00022574"/>
    </source>
</evidence>
<evidence type="ECO:0000256" key="4">
    <source>
        <dbReference type="ARBA" id="ARBA00034298"/>
    </source>
</evidence>
<dbReference type="PRINTS" id="PR00600">
    <property type="entry name" value="PP2APR55"/>
</dbReference>
<dbReference type="PROSITE" id="PS01024">
    <property type="entry name" value="PR55_1"/>
    <property type="match status" value="1"/>
</dbReference>
<evidence type="ECO:0000256" key="3">
    <source>
        <dbReference type="ARBA" id="ARBA00022737"/>
    </source>
</evidence>
<dbReference type="InterPro" id="IPR015943">
    <property type="entry name" value="WD40/YVTN_repeat-like_dom_sf"/>
</dbReference>
<dbReference type="InterPro" id="IPR001680">
    <property type="entry name" value="WD40_rpt"/>
</dbReference>
<dbReference type="PIRSF" id="PIRSF037309">
    <property type="entry name" value="PP2A_PR55"/>
    <property type="match status" value="1"/>
</dbReference>
<comment type="similarity">
    <text evidence="1 5">Belongs to the phosphatase 2A regulatory subunit B family.</text>
</comment>
<organism evidence="8">
    <name type="scientific">Micromonas pusilla (strain CCMP1545)</name>
    <name type="common">Picoplanktonic green alga</name>
    <dbReference type="NCBI Taxonomy" id="564608"/>
    <lineage>
        <taxon>Eukaryota</taxon>
        <taxon>Viridiplantae</taxon>
        <taxon>Chlorophyta</taxon>
        <taxon>Mamiellophyceae</taxon>
        <taxon>Mamiellales</taxon>
        <taxon>Mamiellaceae</taxon>
        <taxon>Micromonas</taxon>
    </lineage>
</organism>
<protein>
    <recommendedName>
        <fullName evidence="5">Serine/threonine-protein phosphatase 2A 55 kDa regulatory subunit B</fullName>
    </recommendedName>
</protein>
<dbReference type="SMART" id="SM00320">
    <property type="entry name" value="WD40"/>
    <property type="match status" value="7"/>
</dbReference>
<dbReference type="GeneID" id="9690093"/>